<dbReference type="PANTHER" id="PTHR33121:SF23">
    <property type="entry name" value="CYCLIC DI-GMP PHOSPHODIESTERASE PDEB"/>
    <property type="match status" value="1"/>
</dbReference>
<name>A0A1H7UFI9_9BURK</name>
<dbReference type="SMART" id="SM00052">
    <property type="entry name" value="EAL"/>
    <property type="match status" value="1"/>
</dbReference>
<dbReference type="CDD" id="cd01948">
    <property type="entry name" value="EAL"/>
    <property type="match status" value="1"/>
</dbReference>
<evidence type="ECO:0000313" key="3">
    <source>
        <dbReference type="Proteomes" id="UP000199120"/>
    </source>
</evidence>
<dbReference type="PANTHER" id="PTHR33121">
    <property type="entry name" value="CYCLIC DI-GMP PHOSPHODIESTERASE PDEF"/>
    <property type="match status" value="1"/>
</dbReference>
<evidence type="ECO:0000259" key="1">
    <source>
        <dbReference type="PROSITE" id="PS50883"/>
    </source>
</evidence>
<protein>
    <submittedName>
        <fullName evidence="2">EAL domain, c-di-GMP-specific phosphodiesterase class I (Or its enzymatically inactive variant)</fullName>
    </submittedName>
</protein>
<dbReference type="Proteomes" id="UP000199120">
    <property type="component" value="Unassembled WGS sequence"/>
</dbReference>
<accession>A0A1H7UFI9</accession>
<reference evidence="3" key="1">
    <citation type="submission" date="2016-10" db="EMBL/GenBank/DDBJ databases">
        <authorList>
            <person name="Varghese N."/>
            <person name="Submissions S."/>
        </authorList>
    </citation>
    <scope>NUCLEOTIDE SEQUENCE [LARGE SCALE GENOMIC DNA]</scope>
    <source>
        <strain evidence="3">LMG 26416</strain>
    </source>
</reference>
<dbReference type="InterPro" id="IPR035919">
    <property type="entry name" value="EAL_sf"/>
</dbReference>
<dbReference type="PROSITE" id="PS50883">
    <property type="entry name" value="EAL"/>
    <property type="match status" value="1"/>
</dbReference>
<dbReference type="Gene3D" id="3.20.20.450">
    <property type="entry name" value="EAL domain"/>
    <property type="match status" value="1"/>
</dbReference>
<dbReference type="STRING" id="416943.SAMN05445871_4897"/>
<dbReference type="EMBL" id="FOAJ01000019">
    <property type="protein sequence ID" value="SEL95773.1"/>
    <property type="molecule type" value="Genomic_DNA"/>
</dbReference>
<sequence>MRAIESMAMEVLNHDELAAILGDLAIETHSNAMTTQSPDWQIAKDVFVSLAENRLFFRHEMICAVDAPTDILYSEMLVRMKVDDQVLLPGRFIPALERLSLMRPFDRFVLGRTLDALRAIPGKHLGCNVSAQSVRDDHWWKSLFLELAAEPEVASRLVVEITESAPVSPVDGRAFVQRLRRLGVRVAIDDFGAGFSADAARMCEPDIIKIDRSFLRHVRLGTLCIPEFDRLVRVAQDIAPIVVVEGVETPDDVRIARDAGAPWIQGYYINAPDAPASIEAD</sequence>
<dbReference type="GO" id="GO:0071111">
    <property type="term" value="F:cyclic-guanylate-specific phosphodiesterase activity"/>
    <property type="evidence" value="ECO:0007669"/>
    <property type="project" value="InterPro"/>
</dbReference>
<organism evidence="2 3">
    <name type="scientific">Paraburkholderia caballeronis</name>
    <dbReference type="NCBI Taxonomy" id="416943"/>
    <lineage>
        <taxon>Bacteria</taxon>
        <taxon>Pseudomonadati</taxon>
        <taxon>Pseudomonadota</taxon>
        <taxon>Betaproteobacteria</taxon>
        <taxon>Burkholderiales</taxon>
        <taxon>Burkholderiaceae</taxon>
        <taxon>Paraburkholderia</taxon>
    </lineage>
</organism>
<dbReference type="InterPro" id="IPR050706">
    <property type="entry name" value="Cyclic-di-GMP_PDE-like"/>
</dbReference>
<dbReference type="SUPFAM" id="SSF141868">
    <property type="entry name" value="EAL domain-like"/>
    <property type="match status" value="1"/>
</dbReference>
<dbReference type="InterPro" id="IPR001633">
    <property type="entry name" value="EAL_dom"/>
</dbReference>
<feature type="domain" description="EAL" evidence="1">
    <location>
        <begin position="39"/>
        <end position="281"/>
    </location>
</feature>
<dbReference type="Pfam" id="PF00563">
    <property type="entry name" value="EAL"/>
    <property type="match status" value="1"/>
</dbReference>
<proteinExistence type="predicted"/>
<dbReference type="AlphaFoldDB" id="A0A1H7UFI9"/>
<evidence type="ECO:0000313" key="2">
    <source>
        <dbReference type="EMBL" id="SEL95773.1"/>
    </source>
</evidence>
<keyword evidence="3" id="KW-1185">Reference proteome</keyword>
<gene>
    <name evidence="2" type="ORF">SAMN05192542_1198</name>
</gene>